<feature type="region of interest" description="Disordered" evidence="1">
    <location>
        <begin position="139"/>
        <end position="194"/>
    </location>
</feature>
<gene>
    <name evidence="2" type="ORF">M436DRAFT_82062</name>
</gene>
<protein>
    <submittedName>
        <fullName evidence="2">Uncharacterized protein</fullName>
    </submittedName>
</protein>
<feature type="compositionally biased region" description="Polar residues" evidence="1">
    <location>
        <begin position="79"/>
        <end position="97"/>
    </location>
</feature>
<feature type="region of interest" description="Disordered" evidence="1">
    <location>
        <begin position="108"/>
        <end position="127"/>
    </location>
</feature>
<name>A0A074WI93_9PEZI</name>
<dbReference type="EMBL" id="KL584710">
    <property type="protein sequence ID" value="KEQ72783.1"/>
    <property type="molecule type" value="Genomic_DNA"/>
</dbReference>
<dbReference type="OrthoDB" id="3914333at2759"/>
<feature type="region of interest" description="Disordered" evidence="1">
    <location>
        <begin position="79"/>
        <end position="102"/>
    </location>
</feature>
<evidence type="ECO:0000313" key="2">
    <source>
        <dbReference type="EMBL" id="KEQ72783.1"/>
    </source>
</evidence>
<reference evidence="2 3" key="1">
    <citation type="journal article" date="2014" name="BMC Genomics">
        <title>Genome sequencing of four Aureobasidium pullulans varieties: biotechnological potential, stress tolerance, and description of new species.</title>
        <authorList>
            <person name="Gostin Ar C."/>
            <person name="Ohm R.A."/>
            <person name="Kogej T."/>
            <person name="Sonjak S."/>
            <person name="Turk M."/>
            <person name="Zajc J."/>
            <person name="Zalar P."/>
            <person name="Grube M."/>
            <person name="Sun H."/>
            <person name="Han J."/>
            <person name="Sharma A."/>
            <person name="Chiniquy J."/>
            <person name="Ngan C.Y."/>
            <person name="Lipzen A."/>
            <person name="Barry K."/>
            <person name="Grigoriev I.V."/>
            <person name="Gunde-Cimerman N."/>
        </authorList>
    </citation>
    <scope>NUCLEOTIDE SEQUENCE [LARGE SCALE GENOMIC DNA]</scope>
    <source>
        <strain evidence="2 3">CBS 147.97</strain>
    </source>
</reference>
<feature type="compositionally biased region" description="Polar residues" evidence="1">
    <location>
        <begin position="169"/>
        <end position="181"/>
    </location>
</feature>
<keyword evidence="3" id="KW-1185">Reference proteome</keyword>
<dbReference type="Proteomes" id="UP000027730">
    <property type="component" value="Unassembled WGS sequence"/>
</dbReference>
<dbReference type="HOGENOM" id="CLU_092472_0_0_1"/>
<evidence type="ECO:0000313" key="3">
    <source>
        <dbReference type="Proteomes" id="UP000027730"/>
    </source>
</evidence>
<evidence type="ECO:0000256" key="1">
    <source>
        <dbReference type="SAM" id="MobiDB-lite"/>
    </source>
</evidence>
<dbReference type="AlphaFoldDB" id="A0A074WI93"/>
<sequence>MSVTVLASTPALPPVGRKTSMWGKMFGNYKLGSEVVPMEDSGMLSPSLPVEKTRMVSVSTGIEQKSTIYNRKASTMSTMAKDSRTVSESSSSKNRAFSISSRRSSKNSIRSWFRSANPDTDANVPAMPTMDRKFSQFSMFSSHNPDSESSSPAASPTASRRPSYVPRNAASSFLRTTTPLSTDEKAEVSRRASVAEQLPTPNLALKARSVSSPVRANKPAPLLFTSAPAEHGLHSMEGACDIDDSDLVSPRGTTFSVASAPHSPADTIMEDPIEHQVDSAKASPELNPTKNESTVNVVELTC</sequence>
<dbReference type="GeneID" id="25416911"/>
<feature type="compositionally biased region" description="Low complexity" evidence="1">
    <location>
        <begin position="141"/>
        <end position="163"/>
    </location>
</feature>
<proteinExistence type="predicted"/>
<organism evidence="2 3">
    <name type="scientific">Aureobasidium namibiae CBS 147.97</name>
    <dbReference type="NCBI Taxonomy" id="1043004"/>
    <lineage>
        <taxon>Eukaryota</taxon>
        <taxon>Fungi</taxon>
        <taxon>Dikarya</taxon>
        <taxon>Ascomycota</taxon>
        <taxon>Pezizomycotina</taxon>
        <taxon>Dothideomycetes</taxon>
        <taxon>Dothideomycetidae</taxon>
        <taxon>Dothideales</taxon>
        <taxon>Saccotheciaceae</taxon>
        <taxon>Aureobasidium</taxon>
    </lineage>
</organism>
<accession>A0A074WI93</accession>
<dbReference type="RefSeq" id="XP_013427208.1">
    <property type="nucleotide sequence ID" value="XM_013571754.1"/>
</dbReference>